<dbReference type="GO" id="GO:0098687">
    <property type="term" value="C:chromosomal region"/>
    <property type="evidence" value="ECO:0007669"/>
    <property type="project" value="UniProtKB-ARBA"/>
</dbReference>
<evidence type="ECO:0000259" key="5">
    <source>
        <dbReference type="PROSITE" id="PS50102"/>
    </source>
</evidence>
<keyword evidence="2 3" id="KW-0694">RNA-binding</keyword>
<dbReference type="GO" id="GO:0000398">
    <property type="term" value="P:mRNA splicing, via spliceosome"/>
    <property type="evidence" value="ECO:0007669"/>
    <property type="project" value="TreeGrafter"/>
</dbReference>
<dbReference type="PANTHER" id="PTHR48026:SF14">
    <property type="entry name" value="HETEROGENEOUS NUCLEAR RIBONUCLEOPROTEIN A1"/>
    <property type="match status" value="1"/>
</dbReference>
<keyword evidence="1" id="KW-0677">Repeat</keyword>
<feature type="region of interest" description="Disordered" evidence="4">
    <location>
        <begin position="190"/>
        <end position="309"/>
    </location>
</feature>
<keyword evidence="7" id="KW-1185">Reference proteome</keyword>
<feature type="domain" description="RRM" evidence="5">
    <location>
        <begin position="111"/>
        <end position="188"/>
    </location>
</feature>
<gene>
    <name evidence="6" type="ORF">ANCCAN_03999</name>
</gene>
<dbReference type="Proteomes" id="UP000252519">
    <property type="component" value="Unassembled WGS sequence"/>
</dbReference>
<feature type="region of interest" description="Disordered" evidence="4">
    <location>
        <begin position="89"/>
        <end position="108"/>
    </location>
</feature>
<dbReference type="CDD" id="cd12328">
    <property type="entry name" value="RRM2_hnRNPA_like"/>
    <property type="match status" value="1"/>
</dbReference>
<dbReference type="SUPFAM" id="SSF54928">
    <property type="entry name" value="RNA-binding domain, RBD"/>
    <property type="match status" value="2"/>
</dbReference>
<dbReference type="PROSITE" id="PS50102">
    <property type="entry name" value="RRM"/>
    <property type="match status" value="2"/>
</dbReference>
<feature type="compositionally biased region" description="Gly residues" evidence="4">
    <location>
        <begin position="213"/>
        <end position="302"/>
    </location>
</feature>
<evidence type="ECO:0000256" key="4">
    <source>
        <dbReference type="SAM" id="MobiDB-lite"/>
    </source>
</evidence>
<dbReference type="OrthoDB" id="1875751at2759"/>
<dbReference type="GO" id="GO:0003730">
    <property type="term" value="F:mRNA 3'-UTR binding"/>
    <property type="evidence" value="ECO:0007669"/>
    <property type="project" value="TreeGrafter"/>
</dbReference>
<evidence type="ECO:0000313" key="6">
    <source>
        <dbReference type="EMBL" id="RCN49963.1"/>
    </source>
</evidence>
<dbReference type="InterPro" id="IPR035979">
    <property type="entry name" value="RBD_domain_sf"/>
</dbReference>
<sequence length="490" mass="53519">MADEGHNGNAAGDAEPENFRKIFVGGLTGNTTDEVMREFYSQFGELTDIIVMRDPNTKRSRGFGFVTFATKANVDAAMAARPHVIDGKTVDPKRAVPRDDKNRNESNVSTKRLYVSGVREDHTEEMFTEYFSKFGNVVKSEIILDKVSNKPRGFGFVTFDDYDPVDQCVLLRSHMINGFRCDVKKGLSKDEMNKAQSNRDRMDRMGRSRGDQRGGYGGPGGGWGGQQGGQGQRGGWGQQGGYGQQGYGGPQGGGYGQGGYGGYGQQQGWGDQSGWGQQSGGGGWGGQGGGWGQQSGGWGAGQPSGQQQWANAQGGGRYYILLWLYNVATDVTFFKLPLSFVRREAVQFLITGLEMTEVFGLIAAGRSVSLLKLELSLLTQHLPFKPSQFVQVGEREFLCEIGDASNVNHVVVFMTGLHPFPDGMGSSVYVRWPSPDGQDAGWHYLGFVCNTKPSVIFKIAQVIHCVLSFSISYCFGQLNVVACEMRDRTH</sequence>
<evidence type="ECO:0000256" key="2">
    <source>
        <dbReference type="ARBA" id="ARBA00022884"/>
    </source>
</evidence>
<feature type="domain" description="RRM" evidence="5">
    <location>
        <begin position="20"/>
        <end position="120"/>
    </location>
</feature>
<dbReference type="InterPro" id="IPR000504">
    <property type="entry name" value="RRM_dom"/>
</dbReference>
<dbReference type="STRING" id="29170.A0A368H022"/>
<protein>
    <recommendedName>
        <fullName evidence="5">RRM domain-containing protein</fullName>
    </recommendedName>
</protein>
<dbReference type="FunFam" id="3.30.70.330:FF:000040">
    <property type="entry name" value="Heterogeneous nuclear ribonucleoprotein A2/B1"/>
    <property type="match status" value="1"/>
</dbReference>
<evidence type="ECO:0000256" key="3">
    <source>
        <dbReference type="PROSITE-ProRule" id="PRU00176"/>
    </source>
</evidence>
<proteinExistence type="predicted"/>
<evidence type="ECO:0000313" key="7">
    <source>
        <dbReference type="Proteomes" id="UP000252519"/>
    </source>
</evidence>
<dbReference type="GO" id="GO:0071013">
    <property type="term" value="C:catalytic step 2 spliceosome"/>
    <property type="evidence" value="ECO:0007669"/>
    <property type="project" value="TreeGrafter"/>
</dbReference>
<dbReference type="AlphaFoldDB" id="A0A368H022"/>
<organism evidence="6 7">
    <name type="scientific">Ancylostoma caninum</name>
    <name type="common">Dog hookworm</name>
    <dbReference type="NCBI Taxonomy" id="29170"/>
    <lineage>
        <taxon>Eukaryota</taxon>
        <taxon>Metazoa</taxon>
        <taxon>Ecdysozoa</taxon>
        <taxon>Nematoda</taxon>
        <taxon>Chromadorea</taxon>
        <taxon>Rhabditida</taxon>
        <taxon>Rhabditina</taxon>
        <taxon>Rhabditomorpha</taxon>
        <taxon>Strongyloidea</taxon>
        <taxon>Ancylostomatidae</taxon>
        <taxon>Ancylostomatinae</taxon>
        <taxon>Ancylostoma</taxon>
    </lineage>
</organism>
<feature type="compositionally biased region" description="Basic and acidic residues" evidence="4">
    <location>
        <begin position="190"/>
        <end position="212"/>
    </location>
</feature>
<name>A0A368H022_ANCCA</name>
<dbReference type="InterPro" id="IPR012677">
    <property type="entry name" value="Nucleotide-bd_a/b_plait_sf"/>
</dbReference>
<dbReference type="PANTHER" id="PTHR48026">
    <property type="entry name" value="HOMOLOGOUS TO DROSOPHILA SQD (SQUID) PROTEIN"/>
    <property type="match status" value="1"/>
</dbReference>
<dbReference type="EMBL" id="JOJR01000028">
    <property type="protein sequence ID" value="RCN49963.1"/>
    <property type="molecule type" value="Genomic_DNA"/>
</dbReference>
<dbReference type="Pfam" id="PF00076">
    <property type="entry name" value="RRM_1"/>
    <property type="match status" value="2"/>
</dbReference>
<accession>A0A368H022</accession>
<comment type="caution">
    <text evidence="6">The sequence shown here is derived from an EMBL/GenBank/DDBJ whole genome shotgun (WGS) entry which is preliminary data.</text>
</comment>
<dbReference type="FunFam" id="3.30.70.330:FF:000860">
    <property type="entry name" value="Heterogeneous nuclear ribonucleoprotein A1"/>
    <property type="match status" value="1"/>
</dbReference>
<dbReference type="Pfam" id="PF05603">
    <property type="entry name" value="Hikeshi-like_N"/>
    <property type="match status" value="1"/>
</dbReference>
<evidence type="ECO:0000256" key="1">
    <source>
        <dbReference type="ARBA" id="ARBA00022737"/>
    </source>
</evidence>
<dbReference type="Gene3D" id="3.30.70.330">
    <property type="match status" value="2"/>
</dbReference>
<dbReference type="InterPro" id="IPR008493">
    <property type="entry name" value="Hikeshi-like_N"/>
</dbReference>
<reference evidence="6 7" key="1">
    <citation type="submission" date="2014-10" db="EMBL/GenBank/DDBJ databases">
        <title>Draft genome of the hookworm Ancylostoma caninum.</title>
        <authorList>
            <person name="Mitreva M."/>
        </authorList>
    </citation>
    <scope>NUCLEOTIDE SEQUENCE [LARGE SCALE GENOMIC DNA]</scope>
    <source>
        <strain evidence="6 7">Baltimore</strain>
    </source>
</reference>
<feature type="compositionally biased region" description="Basic and acidic residues" evidence="4">
    <location>
        <begin position="89"/>
        <end position="104"/>
    </location>
</feature>
<dbReference type="SMART" id="SM00360">
    <property type="entry name" value="RRM"/>
    <property type="match status" value="2"/>
</dbReference>